<accession>A0A9Q3RYT8</accession>
<dbReference type="GO" id="GO:0016052">
    <property type="term" value="P:carbohydrate catabolic process"/>
    <property type="evidence" value="ECO:0007669"/>
    <property type="project" value="InterPro"/>
</dbReference>
<gene>
    <name evidence="6" type="ORF">KUV31_00865</name>
</gene>
<dbReference type="CDD" id="cd14791">
    <property type="entry name" value="GH36"/>
    <property type="match status" value="1"/>
</dbReference>
<dbReference type="SUPFAM" id="SSF51445">
    <property type="entry name" value="(Trans)glycosidases"/>
    <property type="match status" value="1"/>
</dbReference>
<dbReference type="InterPro" id="IPR013785">
    <property type="entry name" value="Aldolase_TIM"/>
</dbReference>
<keyword evidence="4 6" id="KW-0326">Glycosidase</keyword>
<reference evidence="6" key="1">
    <citation type="submission" date="2021-06" db="EMBL/GenBank/DDBJ databases">
        <title>50 bacteria genomes isolated from Dapeng, Shenzhen, China.</title>
        <authorList>
            <person name="Zheng W."/>
            <person name="Yu S."/>
            <person name="Huang Y."/>
        </authorList>
    </citation>
    <scope>NUCLEOTIDE SEQUENCE</scope>
    <source>
        <strain evidence="6">DP4N28-2</strain>
    </source>
</reference>
<organism evidence="6 7">
    <name type="scientific">Qipengyuania aquimaris</name>
    <dbReference type="NCBI Taxonomy" id="255984"/>
    <lineage>
        <taxon>Bacteria</taxon>
        <taxon>Pseudomonadati</taxon>
        <taxon>Pseudomonadota</taxon>
        <taxon>Alphaproteobacteria</taxon>
        <taxon>Sphingomonadales</taxon>
        <taxon>Erythrobacteraceae</taxon>
        <taxon>Qipengyuania</taxon>
    </lineage>
</organism>
<dbReference type="InterPro" id="IPR050985">
    <property type="entry name" value="Alpha-glycosidase_related"/>
</dbReference>
<dbReference type="Pfam" id="PF02065">
    <property type="entry name" value="Melibiase"/>
    <property type="match status" value="1"/>
</dbReference>
<dbReference type="PANTHER" id="PTHR43053:SF3">
    <property type="entry name" value="ALPHA-GALACTOSIDASE C-RELATED"/>
    <property type="match status" value="1"/>
</dbReference>
<evidence type="ECO:0000313" key="6">
    <source>
        <dbReference type="EMBL" id="MBY6216887.1"/>
    </source>
</evidence>
<evidence type="ECO:0000256" key="3">
    <source>
        <dbReference type="ARBA" id="ARBA00022801"/>
    </source>
</evidence>
<evidence type="ECO:0000259" key="5">
    <source>
        <dbReference type="Pfam" id="PF16875"/>
    </source>
</evidence>
<evidence type="ECO:0000256" key="4">
    <source>
        <dbReference type="ARBA" id="ARBA00023295"/>
    </source>
</evidence>
<feature type="domain" description="Glycosyl hydrolase family 36 N-terminal" evidence="5">
    <location>
        <begin position="44"/>
        <end position="258"/>
    </location>
</feature>
<protein>
    <recommendedName>
        <fullName evidence="2">alpha-galactosidase</fullName>
        <ecNumber evidence="2">3.2.1.22</ecNumber>
    </recommendedName>
</protein>
<dbReference type="Pfam" id="PF16875">
    <property type="entry name" value="Glyco_hydro_36N"/>
    <property type="match status" value="1"/>
</dbReference>
<keyword evidence="3 6" id="KW-0378">Hydrolase</keyword>
<dbReference type="GO" id="GO:0004557">
    <property type="term" value="F:alpha-galactosidase activity"/>
    <property type="evidence" value="ECO:0007669"/>
    <property type="project" value="UniProtKB-EC"/>
</dbReference>
<name>A0A9Q3RYT8_9SPHN</name>
<dbReference type="InterPro" id="IPR038417">
    <property type="entry name" value="Alpga-gal_N_sf"/>
</dbReference>
<evidence type="ECO:0000313" key="7">
    <source>
        <dbReference type="Proteomes" id="UP000824927"/>
    </source>
</evidence>
<dbReference type="EC" id="3.2.1.22" evidence="2"/>
<dbReference type="AlphaFoldDB" id="A0A9Q3RYT8"/>
<sequence>MDRVRAVPRGPRGRRCRVSETADLHALHGEEWSCIFERQADGTIAWRHLGARVEPGELPPLDELRGATTFSVEGEPAMQATPVAGAGWFGPEILEVRDEAGNAIALAFDKQEIETSEQELVIRQEDTEAGLVLSVSFRCSSGDGLLVRTTVSNSGKAAVAIERLASGLVPLPPSARTIISRRGRHAGEFADCREAMPAHGWERVLRQGMTGHGGPPAVEVLCGSAGWHSGLVLSAQLAWSGDSRLAIEQTDEGFAVLQAEALLRGGEQRLQPGETYSAPELLFAISTSGRNGASARQRSMVRDMVVWPGGAMKPRPVHLNSWEAVYFSHDEARIERLARAATEIGAERFVLDDGWFANRNNDRAGLGDWIADPEKYPNGLTPLAGKVRDLGMEFGLWVEPEMVSPDSDLYRAHPDWALGPAKGTGPLARNQLVLDMRREDVRDYLFERLDKLLSEVPISYLKWDHNRPHTTSGGAAQVHGTYALLARLREAHPGVEIESCAAGGGRIDAGIARHTHRFWTSDNIDALSRIEMQRGFLAFMPPEMMGAHIGASPSHATGRSQSLDFRAAIACQGHLGVELDLDALDEGERKRLAHWIGFYKQWRHLIHAGAVHLGDAPHGLSWQAQGDGKSFLLWVVRQSSTPDRRDAPLLLPFAEGRDWNVRLLEKAGHPHVLAARDGSAIQAMRTAPQGFSGSWLANAGLPLPALAAETAAIFHMEAA</sequence>
<dbReference type="EMBL" id="JAHVKP010000001">
    <property type="protein sequence ID" value="MBY6216887.1"/>
    <property type="molecule type" value="Genomic_DNA"/>
</dbReference>
<dbReference type="PRINTS" id="PR00743">
    <property type="entry name" value="GLHYDRLASE36"/>
</dbReference>
<dbReference type="InterPro" id="IPR002252">
    <property type="entry name" value="Glyco_hydro_36"/>
</dbReference>
<dbReference type="Proteomes" id="UP000824927">
    <property type="component" value="Unassembled WGS sequence"/>
</dbReference>
<dbReference type="FunFam" id="3.20.20.70:FF:000118">
    <property type="entry name" value="Alpha-galactosidase"/>
    <property type="match status" value="1"/>
</dbReference>
<comment type="caution">
    <text evidence="6">The sequence shown here is derived from an EMBL/GenBank/DDBJ whole genome shotgun (WGS) entry which is preliminary data.</text>
</comment>
<proteinExistence type="predicted"/>
<dbReference type="Gene3D" id="2.70.98.60">
    <property type="entry name" value="alpha-galactosidase from lactobacil brevis"/>
    <property type="match status" value="1"/>
</dbReference>
<dbReference type="Gene3D" id="3.20.20.70">
    <property type="entry name" value="Aldolase class I"/>
    <property type="match status" value="1"/>
</dbReference>
<comment type="catalytic activity">
    <reaction evidence="1">
        <text>Hydrolysis of terminal, non-reducing alpha-D-galactose residues in alpha-D-galactosides, including galactose oligosaccharides, galactomannans and galactolipids.</text>
        <dbReference type="EC" id="3.2.1.22"/>
    </reaction>
</comment>
<dbReference type="PANTHER" id="PTHR43053">
    <property type="entry name" value="GLYCOSIDASE FAMILY 31"/>
    <property type="match status" value="1"/>
</dbReference>
<dbReference type="InterPro" id="IPR031704">
    <property type="entry name" value="Glyco_hydro_36_N"/>
</dbReference>
<evidence type="ECO:0000256" key="2">
    <source>
        <dbReference type="ARBA" id="ARBA00012755"/>
    </source>
</evidence>
<dbReference type="InterPro" id="IPR017853">
    <property type="entry name" value="GH"/>
</dbReference>
<evidence type="ECO:0000256" key="1">
    <source>
        <dbReference type="ARBA" id="ARBA00001255"/>
    </source>
</evidence>